<name>A0A0F9G299_9ZZZZ</name>
<dbReference type="Pfam" id="PF13479">
    <property type="entry name" value="AAA_24"/>
    <property type="match status" value="1"/>
</dbReference>
<protein>
    <submittedName>
        <fullName evidence="1">Uncharacterized protein</fullName>
    </submittedName>
</protein>
<dbReference type="AlphaFoldDB" id="A0A0F9G299"/>
<evidence type="ECO:0000313" key="1">
    <source>
        <dbReference type="EMBL" id="KKL92763.1"/>
    </source>
</evidence>
<dbReference type="EMBL" id="LAZR01019381">
    <property type="protein sequence ID" value="KKL92763.1"/>
    <property type="molecule type" value="Genomic_DNA"/>
</dbReference>
<reference evidence="1" key="1">
    <citation type="journal article" date="2015" name="Nature">
        <title>Complex archaea that bridge the gap between prokaryotes and eukaryotes.</title>
        <authorList>
            <person name="Spang A."/>
            <person name="Saw J.H."/>
            <person name="Jorgensen S.L."/>
            <person name="Zaremba-Niedzwiedzka K."/>
            <person name="Martijn J."/>
            <person name="Lind A.E."/>
            <person name="van Eijk R."/>
            <person name="Schleper C."/>
            <person name="Guy L."/>
            <person name="Ettema T.J."/>
        </authorList>
    </citation>
    <scope>NUCLEOTIDE SEQUENCE</scope>
</reference>
<accession>A0A0F9G299</accession>
<proteinExistence type="predicted"/>
<comment type="caution">
    <text evidence="1">The sequence shown here is derived from an EMBL/GenBank/DDBJ whole genome shotgun (WGS) entry which is preliminary data.</text>
</comment>
<organism evidence="1">
    <name type="scientific">marine sediment metagenome</name>
    <dbReference type="NCBI Taxonomy" id="412755"/>
    <lineage>
        <taxon>unclassified sequences</taxon>
        <taxon>metagenomes</taxon>
        <taxon>ecological metagenomes</taxon>
    </lineage>
</organism>
<sequence length="276" mass="31386">MGSITSVWGPMGTGKSTLIAKWKEGKTFWMDLELGAKRALSRVPNWESRIQLWHPYDEAEDEDTLKDLLTRMNAMRGEVLEGRVQYWETFLRKFLTKCADSSTDTIAFDTWKEVWAANTQAFLQRVQENTDGHKKRQNLLQIEYGTPNSRMNSVLATARKFGKELILTSHERPVYVYGIDEDGKSTSYPDPEGSVELDGYKNTKDLVDWEFKSSVQRGCAENGKKIGTVTHKCTGTHFKYEILKSPVDAGHVGHVFTDLSHEMLSNFVTAQGYVMV</sequence>
<gene>
    <name evidence="1" type="ORF">LCGC14_1881430</name>
</gene>